<dbReference type="CDD" id="cd18012">
    <property type="entry name" value="DEXQc_arch_SWI2_SNF2"/>
    <property type="match status" value="1"/>
</dbReference>
<dbReference type="InterPro" id="IPR022138">
    <property type="entry name" value="DUF3670"/>
</dbReference>
<dbReference type="EMBL" id="JAHHHD010000003">
    <property type="protein sequence ID" value="MBW4657803.1"/>
    <property type="molecule type" value="Genomic_DNA"/>
</dbReference>
<gene>
    <name evidence="4" type="ORF">KME15_03950</name>
</gene>
<evidence type="ECO:0000259" key="3">
    <source>
        <dbReference type="PROSITE" id="PS51194"/>
    </source>
</evidence>
<keyword evidence="4" id="KW-0547">Nucleotide-binding</keyword>
<dbReference type="Gene3D" id="3.40.50.300">
    <property type="entry name" value="P-loop containing nucleotide triphosphate hydrolases"/>
    <property type="match status" value="1"/>
</dbReference>
<dbReference type="InterPro" id="IPR000330">
    <property type="entry name" value="SNF2_N"/>
</dbReference>
<reference evidence="4" key="2">
    <citation type="journal article" date="2022" name="Microbiol. Resour. Announc.">
        <title>Metagenome Sequencing to Explore Phylogenomics of Terrestrial Cyanobacteria.</title>
        <authorList>
            <person name="Ward R.D."/>
            <person name="Stajich J.E."/>
            <person name="Johansen J.R."/>
            <person name="Huntemann M."/>
            <person name="Clum A."/>
            <person name="Foster B."/>
            <person name="Foster B."/>
            <person name="Roux S."/>
            <person name="Palaniappan K."/>
            <person name="Varghese N."/>
            <person name="Mukherjee S."/>
            <person name="Reddy T.B.K."/>
            <person name="Daum C."/>
            <person name="Copeland A."/>
            <person name="Chen I.A."/>
            <person name="Ivanova N.N."/>
            <person name="Kyrpides N.C."/>
            <person name="Shapiro N."/>
            <person name="Eloe-Fadrosh E.A."/>
            <person name="Pietrasiak N."/>
        </authorList>
    </citation>
    <scope>NUCLEOTIDE SEQUENCE</scope>
    <source>
        <strain evidence="4">UHER 2000/2452</strain>
    </source>
</reference>
<dbReference type="InterPro" id="IPR027417">
    <property type="entry name" value="P-loop_NTPase"/>
</dbReference>
<dbReference type="InterPro" id="IPR049730">
    <property type="entry name" value="SNF2/RAD54-like_C"/>
</dbReference>
<dbReference type="PROSITE" id="PS51194">
    <property type="entry name" value="HELICASE_CTER"/>
    <property type="match status" value="1"/>
</dbReference>
<keyword evidence="4" id="KW-0347">Helicase</keyword>
<feature type="domain" description="Helicase C-terminal" evidence="3">
    <location>
        <begin position="930"/>
        <end position="1083"/>
    </location>
</feature>
<accession>A0A951UMK1</accession>
<evidence type="ECO:0000313" key="4">
    <source>
        <dbReference type="EMBL" id="MBW4657803.1"/>
    </source>
</evidence>
<dbReference type="SUPFAM" id="SSF52540">
    <property type="entry name" value="P-loop containing nucleoside triphosphate hydrolases"/>
    <property type="match status" value="2"/>
</dbReference>
<dbReference type="Proteomes" id="UP000757435">
    <property type="component" value="Unassembled WGS sequence"/>
</dbReference>
<dbReference type="GO" id="GO:0016787">
    <property type="term" value="F:hydrolase activity"/>
    <property type="evidence" value="ECO:0007669"/>
    <property type="project" value="UniProtKB-KW"/>
</dbReference>
<organism evidence="4 5">
    <name type="scientific">Drouetiella hepatica Uher 2000/2452</name>
    <dbReference type="NCBI Taxonomy" id="904376"/>
    <lineage>
        <taxon>Bacteria</taxon>
        <taxon>Bacillati</taxon>
        <taxon>Cyanobacteriota</taxon>
        <taxon>Cyanophyceae</taxon>
        <taxon>Oculatellales</taxon>
        <taxon>Oculatellaceae</taxon>
        <taxon>Drouetiella</taxon>
    </lineage>
</organism>
<feature type="domain" description="Helicase ATP-binding" evidence="2">
    <location>
        <begin position="635"/>
        <end position="798"/>
    </location>
</feature>
<sequence length="1107" mass="124494">MAILHGSWISQSQALASAGRAEESIEHGGFFIWGEVWRRVEPLVLEEATESRHLNSDVPHPFAMTAKELRDWLQLLHASQQLNWTVAEFSLAATTQGKSRKRGATLEAEPPLERSPRWQTFTFAAPTYRTVADDQAAFVPRHSAAESDLEAAQALYPWQVQGIWLTAAEALALLQSLPLSSVQDEESAWMGGDLRFWSHVTRWQLDLLARTKFLSHLTRLTAEKAIAQWQVLIDSATDQGRLEQFARQIPGACRAYALSHEGLSHEALSHENGLKNGEHLIRSFLNGTIDTVVRSLTALQPLPNVPLLKETPLREWLQALGGDPMIALDTARLDRLESVLSQWTALLQHQLNQKLAAFRTCFYLQPPATGQGNWALEYYLQAVNDPEFLVGARVIWRNPVERLEYGGRAIDLPQETLLAGLGLASRLYPVVEPSLQVQQPQSCPLNPLQVFEFIKSAAWRLQDSGFGVVLPPSLANQEGWANRLGLRVQAEAPKLGKKQRLGLQSLLNFKWELTIGGQRLSKVEFDRLVAQNAPLVEVNGEWVELRPQDIKAAQTFFDSRKDQMALSLEDALRISTGDTQMIEKLPVVGFEASGTLQELINALTTGNQSVELISTPNGFQGELRPYQLRGASWLTFLERWGLGACLADDMGLGKTIQLIAMMLHLQEQEMLEKPTLLVCPTSVLGNWEREIRRFAPSLKVIVHHGDRRSQGKAFTKAVKDQHLVITSYSLIHRDLKDLQSLSWQGIVLDEAQNVKNSDAKQSQAARQIDTQFRIALTGTPVENRLSELWSIMDFLNPGYLGPKNFFQRRFAVPIERYGDTASLKTLRALAQPFILRRLKTDRSIIQDLPDKQEMTVFCGLTAEQAALYQKLVDQSLEAIESAEGIQRRGMILALLTRLKQVCNHPVLFKTGDAETHSSAQFASHSGKLQRLEEMLEEILLTGDRSLIFTQFAEWGKLLQPYLAKKFDREVLFLYGGSSKKQREEMIDRFQNDPQGARIFILSLKAGGVGLNLTRANHVFHFDRWWNPAVENQATDRVFRIGQTRNVQVHKFVCTGTLEERIHEIIESKKALSEQVVGAGENWLAELDTNGLRDLLLLDRAAVIDDSD</sequence>
<protein>
    <submittedName>
        <fullName evidence="4">DEAD/DEAH box helicase</fullName>
    </submittedName>
</protein>
<evidence type="ECO:0000259" key="2">
    <source>
        <dbReference type="PROSITE" id="PS51192"/>
    </source>
</evidence>
<dbReference type="InterPro" id="IPR038718">
    <property type="entry name" value="SNF2-like_sf"/>
</dbReference>
<dbReference type="SMART" id="SM00487">
    <property type="entry name" value="DEXDc"/>
    <property type="match status" value="1"/>
</dbReference>
<dbReference type="InterPro" id="IPR014001">
    <property type="entry name" value="Helicase_ATP-bd"/>
</dbReference>
<evidence type="ECO:0000256" key="1">
    <source>
        <dbReference type="ARBA" id="ARBA00022801"/>
    </source>
</evidence>
<dbReference type="InterPro" id="IPR001650">
    <property type="entry name" value="Helicase_C-like"/>
</dbReference>
<proteinExistence type="predicted"/>
<dbReference type="CDD" id="cd18793">
    <property type="entry name" value="SF2_C_SNF"/>
    <property type="match status" value="1"/>
</dbReference>
<reference evidence="4" key="1">
    <citation type="submission" date="2021-05" db="EMBL/GenBank/DDBJ databases">
        <authorList>
            <person name="Pietrasiak N."/>
            <person name="Ward R."/>
            <person name="Stajich J.E."/>
            <person name="Kurbessoian T."/>
        </authorList>
    </citation>
    <scope>NUCLEOTIDE SEQUENCE</scope>
    <source>
        <strain evidence="4">UHER 2000/2452</strain>
    </source>
</reference>
<dbReference type="SMART" id="SM00490">
    <property type="entry name" value="HELICc"/>
    <property type="match status" value="1"/>
</dbReference>
<dbReference type="Pfam" id="PF12419">
    <property type="entry name" value="DUF3670"/>
    <property type="match status" value="1"/>
</dbReference>
<dbReference type="Pfam" id="PF00271">
    <property type="entry name" value="Helicase_C"/>
    <property type="match status" value="1"/>
</dbReference>
<dbReference type="GO" id="GO:0005524">
    <property type="term" value="F:ATP binding"/>
    <property type="evidence" value="ECO:0007669"/>
    <property type="project" value="InterPro"/>
</dbReference>
<dbReference type="Gene3D" id="3.40.50.10810">
    <property type="entry name" value="Tandem AAA-ATPase domain"/>
    <property type="match status" value="1"/>
</dbReference>
<dbReference type="GO" id="GO:0004386">
    <property type="term" value="F:helicase activity"/>
    <property type="evidence" value="ECO:0007669"/>
    <property type="project" value="UniProtKB-KW"/>
</dbReference>
<dbReference type="AlphaFoldDB" id="A0A951UMK1"/>
<keyword evidence="4" id="KW-0067">ATP-binding</keyword>
<name>A0A951UMK1_9CYAN</name>
<dbReference type="PANTHER" id="PTHR10799">
    <property type="entry name" value="SNF2/RAD54 HELICASE FAMILY"/>
    <property type="match status" value="1"/>
</dbReference>
<dbReference type="FunFam" id="3.40.50.300:FF:000533">
    <property type="entry name" value="Helicase, Snf2 family"/>
    <property type="match status" value="1"/>
</dbReference>
<evidence type="ECO:0000313" key="5">
    <source>
        <dbReference type="Proteomes" id="UP000757435"/>
    </source>
</evidence>
<dbReference type="PROSITE" id="PS51192">
    <property type="entry name" value="HELICASE_ATP_BIND_1"/>
    <property type="match status" value="1"/>
</dbReference>
<keyword evidence="1" id="KW-0378">Hydrolase</keyword>
<dbReference type="Pfam" id="PF00176">
    <property type="entry name" value="SNF2-rel_dom"/>
    <property type="match status" value="1"/>
</dbReference>
<comment type="caution">
    <text evidence="4">The sequence shown here is derived from an EMBL/GenBank/DDBJ whole genome shotgun (WGS) entry which is preliminary data.</text>
</comment>